<keyword evidence="2" id="KW-0238">DNA-binding</keyword>
<dbReference type="InterPro" id="IPR000835">
    <property type="entry name" value="HTH_MarR-typ"/>
</dbReference>
<dbReference type="InterPro" id="IPR036388">
    <property type="entry name" value="WH-like_DNA-bd_sf"/>
</dbReference>
<keyword evidence="7" id="KW-1185">Reference proteome</keyword>
<dbReference type="SUPFAM" id="SSF46785">
    <property type="entry name" value="Winged helix' DNA-binding domain"/>
    <property type="match status" value="1"/>
</dbReference>
<dbReference type="Pfam" id="PF01047">
    <property type="entry name" value="MarR"/>
    <property type="match status" value="1"/>
</dbReference>
<dbReference type="eggNOG" id="COG1846">
    <property type="taxonomic scope" value="Bacteria"/>
</dbReference>
<dbReference type="InterPro" id="IPR052526">
    <property type="entry name" value="HTH-type_Bedaq_tolerance"/>
</dbReference>
<dbReference type="EMBL" id="CP001618">
    <property type="protein sequence ID" value="ACQ79135.1"/>
    <property type="molecule type" value="Genomic_DNA"/>
</dbReference>
<dbReference type="Gene3D" id="1.10.10.10">
    <property type="entry name" value="Winged helix-like DNA-binding domain superfamily/Winged helix DNA-binding domain"/>
    <property type="match status" value="1"/>
</dbReference>
<dbReference type="PANTHER" id="PTHR39515:SF2">
    <property type="entry name" value="HTH-TYPE TRANSCRIPTIONAL REGULATOR RV0880"/>
    <property type="match status" value="1"/>
</dbReference>
<proteinExistence type="predicted"/>
<gene>
    <name evidence="6" type="ordered locus">Bcav_0874</name>
</gene>
<dbReference type="GO" id="GO:0003700">
    <property type="term" value="F:DNA-binding transcription factor activity"/>
    <property type="evidence" value="ECO:0007669"/>
    <property type="project" value="InterPro"/>
</dbReference>
<evidence type="ECO:0000313" key="6">
    <source>
        <dbReference type="EMBL" id="ACQ79135.1"/>
    </source>
</evidence>
<dbReference type="PANTHER" id="PTHR39515">
    <property type="entry name" value="CONSERVED PROTEIN"/>
    <property type="match status" value="1"/>
</dbReference>
<keyword evidence="1" id="KW-0805">Transcription regulation</keyword>
<evidence type="ECO:0000256" key="2">
    <source>
        <dbReference type="ARBA" id="ARBA00023125"/>
    </source>
</evidence>
<evidence type="ECO:0000313" key="7">
    <source>
        <dbReference type="Proteomes" id="UP000007962"/>
    </source>
</evidence>
<protein>
    <submittedName>
        <fullName evidence="6">Transcriptional regulator, MarR family</fullName>
    </submittedName>
</protein>
<evidence type="ECO:0000256" key="1">
    <source>
        <dbReference type="ARBA" id="ARBA00023015"/>
    </source>
</evidence>
<dbReference type="Proteomes" id="UP000007962">
    <property type="component" value="Chromosome"/>
</dbReference>
<feature type="domain" description="HTH marR-type" evidence="5">
    <location>
        <begin position="23"/>
        <end position="157"/>
    </location>
</feature>
<dbReference type="RefSeq" id="WP_012725915.1">
    <property type="nucleotide sequence ID" value="NC_012669.1"/>
</dbReference>
<dbReference type="InterPro" id="IPR023187">
    <property type="entry name" value="Tscrpt_reg_MarR-type_CS"/>
</dbReference>
<dbReference type="SMART" id="SM00347">
    <property type="entry name" value="HTH_MARR"/>
    <property type="match status" value="1"/>
</dbReference>
<dbReference type="Gene3D" id="1.10.287.100">
    <property type="match status" value="1"/>
</dbReference>
<evidence type="ECO:0000256" key="4">
    <source>
        <dbReference type="SAM" id="MobiDB-lite"/>
    </source>
</evidence>
<accession>C5BZG3</accession>
<feature type="region of interest" description="Disordered" evidence="4">
    <location>
        <begin position="1"/>
        <end position="27"/>
    </location>
</feature>
<evidence type="ECO:0000259" key="5">
    <source>
        <dbReference type="PROSITE" id="PS50995"/>
    </source>
</evidence>
<dbReference type="STRING" id="471853.Bcav_0874"/>
<sequence>MTRTSTAPARPDTPDAPKRPATQADLASQLRMGILRVSRRLRAERSGRLTEAQYCVLADLKTQGPMTPSELAEREQVQPPSMTRTVAGLADAGLVSRSEHPEDRRQVLVSLSDAGREVVVATRRRRDAWLARRIAALSADERRTLADAAVILRRIAAE</sequence>
<feature type="compositionally biased region" description="Low complexity" evidence="4">
    <location>
        <begin position="1"/>
        <end position="10"/>
    </location>
</feature>
<dbReference type="InterPro" id="IPR036390">
    <property type="entry name" value="WH_DNA-bd_sf"/>
</dbReference>
<reference evidence="6 7" key="1">
    <citation type="journal article" date="2009" name="Stand. Genomic Sci.">
        <title>Complete genome sequence of Beutenbergia cavernae type strain (HKI 0122).</title>
        <authorList>
            <person name="Land M."/>
            <person name="Pukall R."/>
            <person name="Abt B."/>
            <person name="Goker M."/>
            <person name="Rohde M."/>
            <person name="Glavina Del Rio T."/>
            <person name="Tice H."/>
            <person name="Copeland A."/>
            <person name="Cheng J.F."/>
            <person name="Lucas S."/>
            <person name="Chen F."/>
            <person name="Nolan M."/>
            <person name="Bruce D."/>
            <person name="Goodwin L."/>
            <person name="Pitluck S."/>
            <person name="Ivanova N."/>
            <person name="Mavromatis K."/>
            <person name="Ovchinnikova G."/>
            <person name="Pati A."/>
            <person name="Chen A."/>
            <person name="Palaniappan K."/>
            <person name="Hauser L."/>
            <person name="Chang Y.J."/>
            <person name="Jefferies C.C."/>
            <person name="Saunders E."/>
            <person name="Brettin T."/>
            <person name="Detter J.C."/>
            <person name="Han C."/>
            <person name="Chain P."/>
            <person name="Bristow J."/>
            <person name="Eisen J.A."/>
            <person name="Markowitz V."/>
            <person name="Hugenholtz P."/>
            <person name="Kyrpides N.C."/>
            <person name="Klenk H.P."/>
            <person name="Lapidus A."/>
        </authorList>
    </citation>
    <scope>NUCLEOTIDE SEQUENCE [LARGE SCALE GENOMIC DNA]</scope>
    <source>
        <strain evidence="7">ATCC BAA-8 / DSM 12333 / NBRC 16432</strain>
    </source>
</reference>
<dbReference type="HOGENOM" id="CLU_083287_15_1_11"/>
<dbReference type="PROSITE" id="PS01117">
    <property type="entry name" value="HTH_MARR_1"/>
    <property type="match status" value="1"/>
</dbReference>
<keyword evidence="3" id="KW-0804">Transcription</keyword>
<dbReference type="GO" id="GO:0003677">
    <property type="term" value="F:DNA binding"/>
    <property type="evidence" value="ECO:0007669"/>
    <property type="project" value="UniProtKB-KW"/>
</dbReference>
<dbReference type="PROSITE" id="PS50995">
    <property type="entry name" value="HTH_MARR_2"/>
    <property type="match status" value="1"/>
</dbReference>
<dbReference type="AlphaFoldDB" id="C5BZG3"/>
<dbReference type="KEGG" id="bcv:Bcav_0874"/>
<evidence type="ECO:0000256" key="3">
    <source>
        <dbReference type="ARBA" id="ARBA00023163"/>
    </source>
</evidence>
<organism evidence="6 7">
    <name type="scientific">Beutenbergia cavernae (strain ATCC BAA-8 / DSM 12333 / CCUG 43141 / JCM 11478 / NBRC 16432 / NCIMB 13614 / HKI 0122)</name>
    <dbReference type="NCBI Taxonomy" id="471853"/>
    <lineage>
        <taxon>Bacteria</taxon>
        <taxon>Bacillati</taxon>
        <taxon>Actinomycetota</taxon>
        <taxon>Actinomycetes</taxon>
        <taxon>Micrococcales</taxon>
        <taxon>Beutenbergiaceae</taxon>
        <taxon>Beutenbergia</taxon>
    </lineage>
</organism>
<name>C5BZG3_BEUC1</name>
<dbReference type="PRINTS" id="PR00598">
    <property type="entry name" value="HTHMARR"/>
</dbReference>